<dbReference type="Pfam" id="PF06151">
    <property type="entry name" value="Trehalose_recp"/>
    <property type="match status" value="1"/>
</dbReference>
<dbReference type="InterPro" id="IPR009318">
    <property type="entry name" value="Gustatory_rcpt"/>
</dbReference>
<feature type="transmembrane region" description="Helical" evidence="9">
    <location>
        <begin position="74"/>
        <end position="96"/>
    </location>
</feature>
<sequence length="440" mass="50953">MNYDPYWRNPNILWKKSSILAAEPFTVAEYDKFHNEATGSDHFHTAIAPVLTMSQLFGVFPLQSVRNRAPESMTFRTVSVTCVVSAISIFGGYAISLLSLIRQGRALNAINIAEPFFFSICATSSVIFWQMAKQWQAIIVTWSRTERKFLHHPFRKTVLKWKIRSVATVLLLLAFAEHLLSVANNVSNLRREVDYCNWTIRDPVKFFCVRTFSTAFHTVAYSLPVAAYNEYIIISMTFVWNFVDLFIMLVSIGISARFDQLRDRVFERMNSRTPTTEHFWEQIRILYVALCELAGTINRAISKLVFVSYANDTYFICLQIMNASQEQPSAVNKVYFCYSFVYLLLRTFLMFWYSSEVQHASHATYRLILRVPNEEYCDELQRLQMYSKCGASLNGMGVFFVSRRILLTLTGTIITYELVMLSYRKDSSEQHSSKLSCDPW</sequence>
<evidence type="ECO:0000256" key="9">
    <source>
        <dbReference type="SAM" id="Phobius"/>
    </source>
</evidence>
<dbReference type="VEuPathDB" id="VectorBase:CPIJ013956"/>
<evidence type="ECO:0000256" key="3">
    <source>
        <dbReference type="ARBA" id="ARBA00022475"/>
    </source>
</evidence>
<feature type="transmembrane region" description="Helical" evidence="9">
    <location>
        <begin position="405"/>
        <end position="423"/>
    </location>
</feature>
<dbReference type="GO" id="GO:0007165">
    <property type="term" value="P:signal transduction"/>
    <property type="evidence" value="ECO:0007669"/>
    <property type="project" value="UniProtKB-KW"/>
</dbReference>
<keyword evidence="3" id="KW-1003">Cell membrane</keyword>
<evidence type="ECO:0000256" key="5">
    <source>
        <dbReference type="ARBA" id="ARBA00022989"/>
    </source>
</evidence>
<dbReference type="PIRSF" id="PIRSF038981">
    <property type="entry name" value="GRP"/>
    <property type="match status" value="1"/>
</dbReference>
<evidence type="ECO:0000256" key="8">
    <source>
        <dbReference type="PIRNR" id="PIRNR038981"/>
    </source>
</evidence>
<dbReference type="Proteomes" id="UP000002320">
    <property type="component" value="Unassembled WGS sequence"/>
</dbReference>
<feature type="transmembrane region" description="Helical" evidence="9">
    <location>
        <begin position="334"/>
        <end position="353"/>
    </location>
</feature>
<keyword evidence="5 9" id="KW-1133">Transmembrane helix</keyword>
<dbReference type="InParanoid" id="B0X519"/>
<feature type="transmembrane region" description="Helical" evidence="9">
    <location>
        <begin position="163"/>
        <end position="183"/>
    </location>
</feature>
<name>B0X519_CULQU</name>
<protein>
    <recommendedName>
        <fullName evidence="8">Gustatory receptor</fullName>
    </recommendedName>
</protein>
<feature type="transmembrane region" description="Helical" evidence="9">
    <location>
        <begin position="231"/>
        <end position="254"/>
    </location>
</feature>
<accession>B0X519</accession>
<reference evidence="11" key="2">
    <citation type="submission" date="2021-02" db="UniProtKB">
        <authorList>
            <consortium name="EnsemblMetazoa"/>
        </authorList>
    </citation>
    <scope>IDENTIFICATION</scope>
    <source>
        <strain evidence="11">JHB</strain>
    </source>
</reference>
<keyword evidence="4 9" id="KW-0812">Transmembrane</keyword>
<comment type="similarity">
    <text evidence="2">Belongs to the insect chemoreceptor superfamily. Gustatory receptor (GR) family. Gr5a subfamily.</text>
</comment>
<dbReference type="eggNOG" id="ENOG502QTKP">
    <property type="taxonomic scope" value="Eukaryota"/>
</dbReference>
<dbReference type="KEGG" id="cqu:CpipJ_CPIJ013956"/>
<organism>
    <name type="scientific">Culex quinquefasciatus</name>
    <name type="common">Southern house mosquito</name>
    <name type="synonym">Culex pungens</name>
    <dbReference type="NCBI Taxonomy" id="7176"/>
    <lineage>
        <taxon>Eukaryota</taxon>
        <taxon>Metazoa</taxon>
        <taxon>Ecdysozoa</taxon>
        <taxon>Arthropoda</taxon>
        <taxon>Hexapoda</taxon>
        <taxon>Insecta</taxon>
        <taxon>Pterygota</taxon>
        <taxon>Neoptera</taxon>
        <taxon>Endopterygota</taxon>
        <taxon>Diptera</taxon>
        <taxon>Nematocera</taxon>
        <taxon>Culicoidea</taxon>
        <taxon>Culicidae</taxon>
        <taxon>Culicinae</taxon>
        <taxon>Culicini</taxon>
        <taxon>Culex</taxon>
        <taxon>Culex</taxon>
    </lineage>
</organism>
<dbReference type="STRING" id="7176.B0X519"/>
<dbReference type="OrthoDB" id="5800391at2759"/>
<keyword evidence="12" id="KW-1185">Reference proteome</keyword>
<keyword evidence="7 8" id="KW-0675">Receptor</keyword>
<dbReference type="OMA" id="ASPINEW"/>
<evidence type="ECO:0000313" key="12">
    <source>
        <dbReference type="Proteomes" id="UP000002320"/>
    </source>
</evidence>
<comment type="function">
    <text evidence="8">Plays a role in the sugar gustatory response.</text>
</comment>
<evidence type="ECO:0000256" key="7">
    <source>
        <dbReference type="ARBA" id="ARBA00023170"/>
    </source>
</evidence>
<evidence type="ECO:0000256" key="2">
    <source>
        <dbReference type="ARBA" id="ARBA00005327"/>
    </source>
</evidence>
<evidence type="ECO:0000256" key="6">
    <source>
        <dbReference type="ARBA" id="ARBA00023136"/>
    </source>
</evidence>
<keyword evidence="6 9" id="KW-0472">Membrane</keyword>
<evidence type="ECO:0000256" key="4">
    <source>
        <dbReference type="ARBA" id="ARBA00022692"/>
    </source>
</evidence>
<dbReference type="AlphaFoldDB" id="B0X519"/>
<evidence type="ECO:0000256" key="1">
    <source>
        <dbReference type="ARBA" id="ARBA00004651"/>
    </source>
</evidence>
<proteinExistence type="inferred from homology"/>
<evidence type="ECO:0000313" key="11">
    <source>
        <dbReference type="EnsemblMetazoa" id="CPIJ013956-PA"/>
    </source>
</evidence>
<dbReference type="GO" id="GO:0005886">
    <property type="term" value="C:plasma membrane"/>
    <property type="evidence" value="ECO:0007669"/>
    <property type="project" value="UniProtKB-SubCell"/>
</dbReference>
<dbReference type="EMBL" id="DS232362">
    <property type="protein sequence ID" value="EDS40665.1"/>
    <property type="molecule type" value="Genomic_DNA"/>
</dbReference>
<dbReference type="GO" id="GO:0033041">
    <property type="term" value="F:sweet taste receptor activity"/>
    <property type="evidence" value="ECO:0007669"/>
    <property type="project" value="TreeGrafter"/>
</dbReference>
<keyword evidence="8" id="KW-0807">Transducer</keyword>
<dbReference type="PANTHER" id="PTHR21421">
    <property type="entry name" value="GUSTATORY RECEPTOR"/>
    <property type="match status" value="1"/>
</dbReference>
<dbReference type="HOGENOM" id="CLU_043581_1_0_1"/>
<dbReference type="PANTHER" id="PTHR21421:SF34">
    <property type="entry name" value="GUSTATORY RECEPTOR FOR SUGAR TASTE 61A-RELATED"/>
    <property type="match status" value="1"/>
</dbReference>
<gene>
    <name evidence="11" type="primary">6047726</name>
    <name evidence="10" type="ORF">CpipJ_CPIJ013956</name>
</gene>
<comment type="subcellular location">
    <subcellularLocation>
        <location evidence="1">Cell membrane</location>
        <topology evidence="1">Multi-pass membrane protein</topology>
    </subcellularLocation>
</comment>
<reference evidence="10" key="1">
    <citation type="submission" date="2007-03" db="EMBL/GenBank/DDBJ databases">
        <title>Annotation of Culex pipiens quinquefasciatus.</title>
        <authorList>
            <consortium name="The Broad Institute Genome Sequencing Platform"/>
            <person name="Atkinson P.W."/>
            <person name="Hemingway J."/>
            <person name="Christensen B.M."/>
            <person name="Higgs S."/>
            <person name="Kodira C."/>
            <person name="Hannick L."/>
            <person name="Megy K."/>
            <person name="O'Leary S."/>
            <person name="Pearson M."/>
            <person name="Haas B.J."/>
            <person name="Mauceli E."/>
            <person name="Wortman J.R."/>
            <person name="Lee N.H."/>
            <person name="Guigo R."/>
            <person name="Stanke M."/>
            <person name="Alvarado L."/>
            <person name="Amedeo P."/>
            <person name="Antoine C.H."/>
            <person name="Arensburger P."/>
            <person name="Bidwell S.L."/>
            <person name="Crawford M."/>
            <person name="Camaro F."/>
            <person name="Devon K."/>
            <person name="Engels R."/>
            <person name="Hammond M."/>
            <person name="Howarth C."/>
            <person name="Koehrsen M."/>
            <person name="Lawson D."/>
            <person name="Montgomery P."/>
            <person name="Nene V."/>
            <person name="Nusbaum C."/>
            <person name="Puiu D."/>
            <person name="Romero-Severson J."/>
            <person name="Severson D.W."/>
            <person name="Shumway M."/>
            <person name="Sisk P."/>
            <person name="Stolte C."/>
            <person name="Zeng Q."/>
            <person name="Eisenstadt E."/>
            <person name="Fraser-Liggett C."/>
            <person name="Strausberg R."/>
            <person name="Galagan J."/>
            <person name="Birren B."/>
            <person name="Collins F.H."/>
        </authorList>
    </citation>
    <scope>NUCLEOTIDE SEQUENCE [LARGE SCALE GENOMIC DNA]</scope>
    <source>
        <strain evidence="10">JHB</strain>
    </source>
</reference>
<evidence type="ECO:0000313" key="10">
    <source>
        <dbReference type="EMBL" id="EDS40665.1"/>
    </source>
</evidence>
<feature type="transmembrane region" description="Helical" evidence="9">
    <location>
        <begin position="116"/>
        <end position="142"/>
    </location>
</feature>
<dbReference type="VEuPathDB" id="VectorBase:CQUJHB003039"/>
<dbReference type="EnsemblMetazoa" id="CPIJ013956-RA">
    <property type="protein sequence ID" value="CPIJ013956-PA"/>
    <property type="gene ID" value="CPIJ013956"/>
</dbReference>